<comment type="caution">
    <text evidence="2">The sequence shown here is derived from an EMBL/GenBank/DDBJ whole genome shotgun (WGS) entry which is preliminary data.</text>
</comment>
<keyword evidence="1" id="KW-1133">Transmembrane helix</keyword>
<dbReference type="InterPro" id="IPR027417">
    <property type="entry name" value="P-loop_NTPase"/>
</dbReference>
<keyword evidence="1" id="KW-0812">Transmembrane</keyword>
<name>A0A7I8WFC4_9ANNE</name>
<evidence type="ECO:0000313" key="2">
    <source>
        <dbReference type="EMBL" id="CAD5126852.1"/>
    </source>
</evidence>
<evidence type="ECO:0000313" key="3">
    <source>
        <dbReference type="Proteomes" id="UP000549394"/>
    </source>
</evidence>
<accession>A0A7I8WFC4</accession>
<organism evidence="2 3">
    <name type="scientific">Dimorphilus gyrociliatus</name>
    <dbReference type="NCBI Taxonomy" id="2664684"/>
    <lineage>
        <taxon>Eukaryota</taxon>
        <taxon>Metazoa</taxon>
        <taxon>Spiralia</taxon>
        <taxon>Lophotrochozoa</taxon>
        <taxon>Annelida</taxon>
        <taxon>Polychaeta</taxon>
        <taxon>Polychaeta incertae sedis</taxon>
        <taxon>Dinophilidae</taxon>
        <taxon>Dimorphilus</taxon>
    </lineage>
</organism>
<sequence>MTNLLRINKLNKRNLVSIQHLLNPYKEQKCLFIGGTGERRSGKSLFQSCLLTSFRSTEELSQIFKTAKGDDSVTKGLQIYQKPIKISLDGETYNIFIIDSQGLDSLEGLGQHDESILCFLLSFCDLTLYHYVLTFGKPFENLPKKSNRGLVVVGRDRPTDQYVYGEFSPEFKEKEIKMMGPMPLNLEMEFVPFPEPNDKIRNGDSAQTLGESFNKAMSTFKNQLLEFVKHFKENAVLEDDMCRYYQTTRKLINVITKFNFRDEFNRKSLNSKMDLHYEQIHEENQSKLNDFKTICNYLEEYNKEFIKLITDDKVTDEKYFFKCLERFLETNEKHFELLELLEKTHSEATKKFFISCDNLKFDKDIEETKSVKFSEIWSQSKPTDEKEESSKNVTVGLAAAGGVTVGAGAGALAIAGGTAAAEITAGGGAVLAVEGAVVGGTAVAASVSIITGGVVLAVGAVLGVAALGHYAYTNHCAVTKSKEKMRIKLENERSTRLSRLACLHEKQKPHNYLKNISLTCEYVECRNYLDSINFGDILEDENNRQENLISIFKTFIQKV</sequence>
<evidence type="ECO:0000256" key="1">
    <source>
        <dbReference type="SAM" id="Phobius"/>
    </source>
</evidence>
<dbReference type="EMBL" id="CAJFCJ010000095">
    <property type="protein sequence ID" value="CAD5126852.1"/>
    <property type="molecule type" value="Genomic_DNA"/>
</dbReference>
<keyword evidence="1" id="KW-0472">Membrane</keyword>
<gene>
    <name evidence="2" type="ORF">DGYR_LOCUS14074</name>
</gene>
<feature type="transmembrane region" description="Helical" evidence="1">
    <location>
        <begin position="449"/>
        <end position="472"/>
    </location>
</feature>
<dbReference type="AlphaFoldDB" id="A0A7I8WFC4"/>
<proteinExistence type="predicted"/>
<dbReference type="Gene3D" id="3.40.50.300">
    <property type="entry name" value="P-loop containing nucleotide triphosphate hydrolases"/>
    <property type="match status" value="1"/>
</dbReference>
<reference evidence="2 3" key="1">
    <citation type="submission" date="2020-08" db="EMBL/GenBank/DDBJ databases">
        <authorList>
            <person name="Hejnol A."/>
        </authorList>
    </citation>
    <scope>NUCLEOTIDE SEQUENCE [LARGE SCALE GENOMIC DNA]</scope>
</reference>
<protein>
    <submittedName>
        <fullName evidence="2">DgyrCDS14882</fullName>
    </submittedName>
</protein>
<keyword evidence="3" id="KW-1185">Reference proteome</keyword>
<dbReference type="Proteomes" id="UP000549394">
    <property type="component" value="Unassembled WGS sequence"/>
</dbReference>